<comment type="subcellular location">
    <subcellularLocation>
        <location evidence="1">Membrane</location>
        <topology evidence="1">Multi-pass membrane protein</topology>
    </subcellularLocation>
</comment>
<evidence type="ECO:0000256" key="6">
    <source>
        <dbReference type="SAM" id="MobiDB-lite"/>
    </source>
</evidence>
<feature type="region of interest" description="Disordered" evidence="6">
    <location>
        <begin position="522"/>
        <end position="541"/>
    </location>
</feature>
<keyword evidence="5" id="KW-0175">Coiled coil</keyword>
<dbReference type="Proteomes" id="UP001321749">
    <property type="component" value="Unassembled WGS sequence"/>
</dbReference>
<protein>
    <submittedName>
        <fullName evidence="8">Uncharacterized protein</fullName>
    </submittedName>
</protein>
<reference evidence="8" key="2">
    <citation type="submission" date="2023-06" db="EMBL/GenBank/DDBJ databases">
        <authorList>
            <consortium name="Lawrence Berkeley National Laboratory"/>
            <person name="Mondo S.J."/>
            <person name="Hensen N."/>
            <person name="Bonometti L."/>
            <person name="Westerberg I."/>
            <person name="Brannstrom I.O."/>
            <person name="Guillou S."/>
            <person name="Cros-Aarteil S."/>
            <person name="Calhoun S."/>
            <person name="Haridas S."/>
            <person name="Kuo A."/>
            <person name="Pangilinan J."/>
            <person name="Riley R."/>
            <person name="Labutti K."/>
            <person name="Andreopoulos B."/>
            <person name="Lipzen A."/>
            <person name="Chen C."/>
            <person name="Yanf M."/>
            <person name="Daum C."/>
            <person name="Ng V."/>
            <person name="Clum A."/>
            <person name="Steindorff A."/>
            <person name="Ohm R."/>
            <person name="Martin F."/>
            <person name="Silar P."/>
            <person name="Natvig D."/>
            <person name="Lalanne C."/>
            <person name="Gautier V."/>
            <person name="Ament-Velasquez S.L."/>
            <person name="Kruys A."/>
            <person name="Hutchinson M.I."/>
            <person name="Powell A.J."/>
            <person name="Barry K."/>
            <person name="Miller A.N."/>
            <person name="Grigoriev I.V."/>
            <person name="Debuchy R."/>
            <person name="Gladieux P."/>
            <person name="Thoren M.H."/>
            <person name="Johannesson H."/>
        </authorList>
    </citation>
    <scope>NUCLEOTIDE SEQUENCE</scope>
    <source>
        <strain evidence="8">PSN324</strain>
    </source>
</reference>
<evidence type="ECO:0000256" key="1">
    <source>
        <dbReference type="ARBA" id="ARBA00004141"/>
    </source>
</evidence>
<dbReference type="EMBL" id="MU865080">
    <property type="protein sequence ID" value="KAK4458176.1"/>
    <property type="molecule type" value="Genomic_DNA"/>
</dbReference>
<evidence type="ECO:0000256" key="7">
    <source>
        <dbReference type="SAM" id="Phobius"/>
    </source>
</evidence>
<dbReference type="GO" id="GO:0016020">
    <property type="term" value="C:membrane"/>
    <property type="evidence" value="ECO:0007669"/>
    <property type="project" value="UniProtKB-SubCell"/>
</dbReference>
<name>A0AAV9HE38_9PEZI</name>
<proteinExistence type="predicted"/>
<keyword evidence="9" id="KW-1185">Reference proteome</keyword>
<dbReference type="GO" id="GO:0046873">
    <property type="term" value="F:metal ion transmembrane transporter activity"/>
    <property type="evidence" value="ECO:0007669"/>
    <property type="project" value="InterPro"/>
</dbReference>
<feature type="transmembrane region" description="Helical" evidence="7">
    <location>
        <begin position="456"/>
        <end position="477"/>
    </location>
</feature>
<comment type="caution">
    <text evidence="8">The sequence shown here is derived from an EMBL/GenBank/DDBJ whole genome shotgun (WGS) entry which is preliminary data.</text>
</comment>
<evidence type="ECO:0000256" key="4">
    <source>
        <dbReference type="ARBA" id="ARBA00023136"/>
    </source>
</evidence>
<accession>A0AAV9HE38</accession>
<keyword evidence="2 7" id="KW-0812">Transmembrane</keyword>
<evidence type="ECO:0000313" key="9">
    <source>
        <dbReference type="Proteomes" id="UP001321749"/>
    </source>
</evidence>
<feature type="coiled-coil region" evidence="5">
    <location>
        <begin position="482"/>
        <end position="509"/>
    </location>
</feature>
<evidence type="ECO:0000256" key="5">
    <source>
        <dbReference type="SAM" id="Coils"/>
    </source>
</evidence>
<sequence length="554" mass="63534">MVQSKMDKLLFAKRLEHGIYLAKPETTHYLEVLNYSDPASPHQISNWHRFSTNPDDFRNYVERKGVFARPALEQSPSFTNGLRLVLQQKAQDPQTFDPHIIPFPENDYISLVTEMQLPMCSVEGTSVVGPFFWWSIDNNRGKPVFQLVFRKSDVKLRAESRGWEMTLSYSFNTRITSGFVKGTESARLKTDILPALKECSTPITHPLLLPLLILNSILSSDNDIQQRECRETIRKLENALSARYRYPNLTPMASRTFEDAANDPELGLMGQTAVQLRGLQPHKQHPRGDDHLELDEINQKLTDCHCQVLWKRPQAWQNVVGRLQEAAKALWDNMPKEDRDMAGFAELHDSIVSRLKFIEIKLEGLENYTHVSLERLNLQREVMHSILNQRESRLNLEIAVQQQLLADSSRRDGMSMKTLAVLGALFLPGTFISSIFSMPFFEFSSDMGDGPVSKRLWIYFVLMIPMTVLVLGFWLVFDQKSREMTESDVDKAESRMEELESRITEKIRHRIGAKFKTTTNLEQPMTPAGERGKSATQADAGPSYLRLLDRFLGR</sequence>
<feature type="transmembrane region" description="Helical" evidence="7">
    <location>
        <begin position="418"/>
        <end position="436"/>
    </location>
</feature>
<evidence type="ECO:0000313" key="8">
    <source>
        <dbReference type="EMBL" id="KAK4458176.1"/>
    </source>
</evidence>
<dbReference type="Gene3D" id="1.20.58.340">
    <property type="entry name" value="Magnesium transport protein CorA, transmembrane region"/>
    <property type="match status" value="1"/>
</dbReference>
<dbReference type="AlphaFoldDB" id="A0AAV9HE38"/>
<keyword evidence="4 7" id="KW-0472">Membrane</keyword>
<dbReference type="SUPFAM" id="SSF144083">
    <property type="entry name" value="Magnesium transport protein CorA, transmembrane region"/>
    <property type="match status" value="1"/>
</dbReference>
<keyword evidence="3 7" id="KW-1133">Transmembrane helix</keyword>
<reference evidence="8" key="1">
    <citation type="journal article" date="2023" name="Mol. Phylogenet. Evol.">
        <title>Genome-scale phylogeny and comparative genomics of the fungal order Sordariales.</title>
        <authorList>
            <person name="Hensen N."/>
            <person name="Bonometti L."/>
            <person name="Westerberg I."/>
            <person name="Brannstrom I.O."/>
            <person name="Guillou S."/>
            <person name="Cros-Aarteil S."/>
            <person name="Calhoun S."/>
            <person name="Haridas S."/>
            <person name="Kuo A."/>
            <person name="Mondo S."/>
            <person name="Pangilinan J."/>
            <person name="Riley R."/>
            <person name="LaButti K."/>
            <person name="Andreopoulos B."/>
            <person name="Lipzen A."/>
            <person name="Chen C."/>
            <person name="Yan M."/>
            <person name="Daum C."/>
            <person name="Ng V."/>
            <person name="Clum A."/>
            <person name="Steindorff A."/>
            <person name="Ohm R.A."/>
            <person name="Martin F."/>
            <person name="Silar P."/>
            <person name="Natvig D.O."/>
            <person name="Lalanne C."/>
            <person name="Gautier V."/>
            <person name="Ament-Velasquez S.L."/>
            <person name="Kruys A."/>
            <person name="Hutchinson M.I."/>
            <person name="Powell A.J."/>
            <person name="Barry K."/>
            <person name="Miller A.N."/>
            <person name="Grigoriev I.V."/>
            <person name="Debuchy R."/>
            <person name="Gladieux P."/>
            <person name="Hiltunen Thoren M."/>
            <person name="Johannesson H."/>
        </authorList>
    </citation>
    <scope>NUCLEOTIDE SEQUENCE</scope>
    <source>
        <strain evidence="8">PSN324</strain>
    </source>
</reference>
<dbReference type="InterPro" id="IPR045863">
    <property type="entry name" value="CorA_TM1_TM2"/>
</dbReference>
<evidence type="ECO:0000256" key="3">
    <source>
        <dbReference type="ARBA" id="ARBA00022989"/>
    </source>
</evidence>
<evidence type="ECO:0000256" key="2">
    <source>
        <dbReference type="ARBA" id="ARBA00022692"/>
    </source>
</evidence>
<organism evidence="8 9">
    <name type="scientific">Cladorrhinum samala</name>
    <dbReference type="NCBI Taxonomy" id="585594"/>
    <lineage>
        <taxon>Eukaryota</taxon>
        <taxon>Fungi</taxon>
        <taxon>Dikarya</taxon>
        <taxon>Ascomycota</taxon>
        <taxon>Pezizomycotina</taxon>
        <taxon>Sordariomycetes</taxon>
        <taxon>Sordariomycetidae</taxon>
        <taxon>Sordariales</taxon>
        <taxon>Podosporaceae</taxon>
        <taxon>Cladorrhinum</taxon>
    </lineage>
</organism>
<gene>
    <name evidence="8" type="ORF">QBC42DRAFT_277387</name>
</gene>